<evidence type="ECO:0000256" key="1">
    <source>
        <dbReference type="SAM" id="MobiDB-lite"/>
    </source>
</evidence>
<protein>
    <submittedName>
        <fullName evidence="2">Uncharacterized protein</fullName>
    </submittedName>
</protein>
<dbReference type="AlphaFoldDB" id="A0A6J4V6S1"/>
<feature type="non-terminal residue" evidence="2">
    <location>
        <position position="1"/>
    </location>
</feature>
<accession>A0A6J4V6S1</accession>
<feature type="region of interest" description="Disordered" evidence="1">
    <location>
        <begin position="1"/>
        <end position="34"/>
    </location>
</feature>
<feature type="non-terminal residue" evidence="2">
    <location>
        <position position="34"/>
    </location>
</feature>
<name>A0A6J4V6S1_9BACT</name>
<feature type="compositionally biased region" description="Basic and acidic residues" evidence="1">
    <location>
        <begin position="22"/>
        <end position="34"/>
    </location>
</feature>
<organism evidence="2">
    <name type="scientific">uncultured Thermomicrobiales bacterium</name>
    <dbReference type="NCBI Taxonomy" id="1645740"/>
    <lineage>
        <taxon>Bacteria</taxon>
        <taxon>Pseudomonadati</taxon>
        <taxon>Thermomicrobiota</taxon>
        <taxon>Thermomicrobia</taxon>
        <taxon>Thermomicrobiales</taxon>
        <taxon>environmental samples</taxon>
    </lineage>
</organism>
<dbReference type="EMBL" id="CADCWM010000572">
    <property type="protein sequence ID" value="CAA9569832.1"/>
    <property type="molecule type" value="Genomic_DNA"/>
</dbReference>
<evidence type="ECO:0000313" key="2">
    <source>
        <dbReference type="EMBL" id="CAA9569832.1"/>
    </source>
</evidence>
<proteinExistence type="predicted"/>
<gene>
    <name evidence="2" type="ORF">AVDCRST_MAG88-2227</name>
</gene>
<sequence length="34" mass="3572">GECLPGRLDDQDLHGGGGLAGRADHVRDEDQVRG</sequence>
<reference evidence="2" key="1">
    <citation type="submission" date="2020-02" db="EMBL/GenBank/DDBJ databases">
        <authorList>
            <person name="Meier V. D."/>
        </authorList>
    </citation>
    <scope>NUCLEOTIDE SEQUENCE</scope>
    <source>
        <strain evidence="2">AVDCRST_MAG88</strain>
    </source>
</reference>